<dbReference type="AlphaFoldDB" id="A0AAU8YS22"/>
<dbReference type="PROSITE" id="PS50042">
    <property type="entry name" value="CNMP_BINDING_3"/>
    <property type="match status" value="1"/>
</dbReference>
<dbReference type="SUPFAM" id="SSF46785">
    <property type="entry name" value="Winged helix' DNA-binding domain"/>
    <property type="match status" value="1"/>
</dbReference>
<dbReference type="Pfam" id="PF00027">
    <property type="entry name" value="cNMP_binding"/>
    <property type="match status" value="1"/>
</dbReference>
<feature type="domain" description="Cyclic nucleotide-binding" evidence="1">
    <location>
        <begin position="47"/>
        <end position="170"/>
    </location>
</feature>
<dbReference type="InterPro" id="IPR018490">
    <property type="entry name" value="cNMP-bd_dom_sf"/>
</dbReference>
<name>A0AAU8YS22_CLOBO</name>
<dbReference type="Proteomes" id="UP000238070">
    <property type="component" value="Chromosome"/>
</dbReference>
<reference evidence="2 3" key="1">
    <citation type="submission" date="2018-01" db="EMBL/GenBank/DDBJ databases">
        <title>Genetic Diversity of Clostridium botulinum in seafood.</title>
        <authorList>
            <person name="Athira V."/>
            <person name="Arun Jyothi P.V."/>
            <person name="Lalitha K.V."/>
            <person name="Joseph T.C."/>
        </authorList>
    </citation>
    <scope>NUCLEOTIDE SEQUENCE [LARGE SCALE GENOMIC DNA]</scope>
    <source>
        <strain evidence="2 3">Mfbjulcb5</strain>
    </source>
</reference>
<protein>
    <submittedName>
        <fullName evidence="2">Crp/Fnr family transcriptional regulator</fullName>
    </submittedName>
</protein>
<organism evidence="2 3">
    <name type="scientific">Clostridium botulinum</name>
    <dbReference type="NCBI Taxonomy" id="1491"/>
    <lineage>
        <taxon>Bacteria</taxon>
        <taxon>Bacillati</taxon>
        <taxon>Bacillota</taxon>
        <taxon>Clostridia</taxon>
        <taxon>Eubacteriales</taxon>
        <taxon>Clostridiaceae</taxon>
        <taxon>Clostridium</taxon>
    </lineage>
</organism>
<dbReference type="InterPro" id="IPR014710">
    <property type="entry name" value="RmlC-like_jellyroll"/>
</dbReference>
<dbReference type="InterPro" id="IPR000595">
    <property type="entry name" value="cNMP-bd_dom"/>
</dbReference>
<dbReference type="Gene3D" id="2.60.120.10">
    <property type="entry name" value="Jelly Rolls"/>
    <property type="match status" value="1"/>
</dbReference>
<sequence length="260" mass="30421">MSINSLILLFRKRRENRLNNVCGIENCKWGKRALSIDNLKIIKENVIFKDLDLEKLEGIFSNVSYSIKCFKKGECIFSELNKNKYIGIILKGEMQAKKYHYSGKEIILNKMKKGDVIGISSLGNRQDFFPTEIIAVKDSRVLIIENKEYINILKSDTMLLDNYFTYVSEKIYFLNKRIEGFTSENALERLVCFLESEKIRGYNKDKIKVEFTKEELCKYLSISRASLYRALKKLKDTRKITCYSSTIIINSDEDFREILN</sequence>
<evidence type="ECO:0000313" key="2">
    <source>
        <dbReference type="EMBL" id="AVP63168.1"/>
    </source>
</evidence>
<dbReference type="SUPFAM" id="SSF51206">
    <property type="entry name" value="cAMP-binding domain-like"/>
    <property type="match status" value="1"/>
</dbReference>
<gene>
    <name evidence="2" type="ORF">C3B64_02415</name>
</gene>
<dbReference type="GO" id="GO:0006355">
    <property type="term" value="P:regulation of DNA-templated transcription"/>
    <property type="evidence" value="ECO:0007669"/>
    <property type="project" value="InterPro"/>
</dbReference>
<dbReference type="SMART" id="SM00100">
    <property type="entry name" value="cNMP"/>
    <property type="match status" value="1"/>
</dbReference>
<dbReference type="EMBL" id="CP027776">
    <property type="protein sequence ID" value="AVP63168.1"/>
    <property type="molecule type" value="Genomic_DNA"/>
</dbReference>
<proteinExistence type="predicted"/>
<dbReference type="InterPro" id="IPR036390">
    <property type="entry name" value="WH_DNA-bd_sf"/>
</dbReference>
<evidence type="ECO:0000259" key="1">
    <source>
        <dbReference type="PROSITE" id="PS50042"/>
    </source>
</evidence>
<evidence type="ECO:0000313" key="3">
    <source>
        <dbReference type="Proteomes" id="UP000238070"/>
    </source>
</evidence>
<dbReference type="CDD" id="cd00038">
    <property type="entry name" value="CAP_ED"/>
    <property type="match status" value="1"/>
</dbReference>
<dbReference type="GO" id="GO:0003677">
    <property type="term" value="F:DNA binding"/>
    <property type="evidence" value="ECO:0007669"/>
    <property type="project" value="UniProtKB-KW"/>
</dbReference>
<accession>A0AAU8YS22</accession>